<reference evidence="2" key="1">
    <citation type="submission" date="2021-02" db="EMBL/GenBank/DDBJ databases">
        <authorList>
            <person name="Dougan E. K."/>
            <person name="Rhodes N."/>
            <person name="Thang M."/>
            <person name="Chan C."/>
        </authorList>
    </citation>
    <scope>NUCLEOTIDE SEQUENCE</scope>
</reference>
<dbReference type="EMBL" id="CAJNIZ010015681">
    <property type="protein sequence ID" value="CAE7376521.1"/>
    <property type="molecule type" value="Genomic_DNA"/>
</dbReference>
<proteinExistence type="predicted"/>
<accession>A0A812QB42</accession>
<feature type="non-terminal residue" evidence="2">
    <location>
        <position position="133"/>
    </location>
</feature>
<dbReference type="AlphaFoldDB" id="A0A812QB42"/>
<feature type="region of interest" description="Disordered" evidence="1">
    <location>
        <begin position="1"/>
        <end position="133"/>
    </location>
</feature>
<comment type="caution">
    <text evidence="2">The sequence shown here is derived from an EMBL/GenBank/DDBJ whole genome shotgun (WGS) entry which is preliminary data.</text>
</comment>
<feature type="compositionally biased region" description="Pro residues" evidence="1">
    <location>
        <begin position="1"/>
        <end position="20"/>
    </location>
</feature>
<name>A0A812QB42_SYMPI</name>
<evidence type="ECO:0000256" key="1">
    <source>
        <dbReference type="SAM" id="MobiDB-lite"/>
    </source>
</evidence>
<dbReference type="OrthoDB" id="423283at2759"/>
<feature type="compositionally biased region" description="Acidic residues" evidence="1">
    <location>
        <begin position="122"/>
        <end position="133"/>
    </location>
</feature>
<evidence type="ECO:0000313" key="3">
    <source>
        <dbReference type="Proteomes" id="UP000649617"/>
    </source>
</evidence>
<protein>
    <submittedName>
        <fullName evidence="2">Uncharacterized protein</fullName>
    </submittedName>
</protein>
<sequence>VPLPPGPWEPNPRKPIPPPSLDMAKGESRDTADSITPSGASRLRIKDMDQRGTSSDTESYHNQLSSRSIQSLRDDLKPAEPAAPPRGLDVDSLLEALEEETLSRKSPSLSPERLKRGQDVDSLLEDLDAALVT</sequence>
<organism evidence="2 3">
    <name type="scientific">Symbiodinium pilosum</name>
    <name type="common">Dinoflagellate</name>
    <dbReference type="NCBI Taxonomy" id="2952"/>
    <lineage>
        <taxon>Eukaryota</taxon>
        <taxon>Sar</taxon>
        <taxon>Alveolata</taxon>
        <taxon>Dinophyceae</taxon>
        <taxon>Suessiales</taxon>
        <taxon>Symbiodiniaceae</taxon>
        <taxon>Symbiodinium</taxon>
    </lineage>
</organism>
<dbReference type="Proteomes" id="UP000649617">
    <property type="component" value="Unassembled WGS sequence"/>
</dbReference>
<gene>
    <name evidence="2" type="ORF">SPIL2461_LOCUS9153</name>
</gene>
<keyword evidence="3" id="KW-1185">Reference proteome</keyword>
<feature type="compositionally biased region" description="Polar residues" evidence="1">
    <location>
        <begin position="51"/>
        <end position="71"/>
    </location>
</feature>
<evidence type="ECO:0000313" key="2">
    <source>
        <dbReference type="EMBL" id="CAE7376521.1"/>
    </source>
</evidence>